<comment type="similarity">
    <text evidence="6">Belongs to the ABC-4 integral membrane protein family.</text>
</comment>
<dbReference type="InterPro" id="IPR052536">
    <property type="entry name" value="ABC-4_Integral_Memb_Prot"/>
</dbReference>
<dbReference type="InterPro" id="IPR003838">
    <property type="entry name" value="ABC3_permease_C"/>
</dbReference>
<reference evidence="8 9" key="1">
    <citation type="submission" date="2015-05" db="EMBL/GenBank/DDBJ databases">
        <title>Comparison of genome.</title>
        <authorList>
            <person name="Zheng Z."/>
            <person name="Sun M."/>
        </authorList>
    </citation>
    <scope>NUCLEOTIDE SEQUENCE [LARGE SCALE GENOMIC DNA]</scope>
    <source>
        <strain evidence="8 9">G25-74</strain>
    </source>
</reference>
<protein>
    <submittedName>
        <fullName evidence="8">Bacitracin ABC transporter permease</fullName>
    </submittedName>
</protein>
<feature type="transmembrane region" description="Helical" evidence="6">
    <location>
        <begin position="55"/>
        <end position="75"/>
    </location>
</feature>
<keyword evidence="2 6" id="KW-1003">Cell membrane</keyword>
<feature type="transmembrane region" description="Helical" evidence="6">
    <location>
        <begin position="585"/>
        <end position="603"/>
    </location>
</feature>
<comment type="subcellular location">
    <subcellularLocation>
        <location evidence="1 6">Cell membrane</location>
        <topology evidence="1 6">Multi-pass membrane protein</topology>
    </subcellularLocation>
</comment>
<keyword evidence="4 6" id="KW-1133">Transmembrane helix</keyword>
<keyword evidence="5 6" id="KW-0472">Membrane</keyword>
<evidence type="ECO:0000256" key="3">
    <source>
        <dbReference type="ARBA" id="ARBA00022692"/>
    </source>
</evidence>
<dbReference type="PIRSF" id="PIRSF018968">
    <property type="entry name" value="ABC_permease_BceB"/>
    <property type="match status" value="1"/>
</dbReference>
<evidence type="ECO:0000313" key="8">
    <source>
        <dbReference type="EMBL" id="OAK67310.1"/>
    </source>
</evidence>
<feature type="transmembrane region" description="Helical" evidence="6">
    <location>
        <begin position="615"/>
        <end position="639"/>
    </location>
</feature>
<dbReference type="PANTHER" id="PTHR46795:SF3">
    <property type="entry name" value="ABC TRANSPORTER PERMEASE"/>
    <property type="match status" value="1"/>
</dbReference>
<feature type="transmembrane region" description="Helical" evidence="6">
    <location>
        <begin position="290"/>
        <end position="314"/>
    </location>
</feature>
<gene>
    <name evidence="8" type="ORF">ABB05_19335</name>
</gene>
<feature type="transmembrane region" description="Helical" evidence="6">
    <location>
        <begin position="109"/>
        <end position="130"/>
    </location>
</feature>
<keyword evidence="3 6" id="KW-0812">Transmembrane</keyword>
<evidence type="ECO:0000313" key="9">
    <source>
        <dbReference type="Proteomes" id="UP000077881"/>
    </source>
</evidence>
<feature type="transmembrane region" description="Helical" evidence="6">
    <location>
        <begin position="18"/>
        <end position="35"/>
    </location>
</feature>
<evidence type="ECO:0000256" key="4">
    <source>
        <dbReference type="ARBA" id="ARBA00022989"/>
    </source>
</evidence>
<dbReference type="STRING" id="217031.ABB05_19335"/>
<name>A0A177ZIY3_9BACI</name>
<comment type="caution">
    <text evidence="8">The sequence shown here is derived from an EMBL/GenBank/DDBJ whole genome shotgun (WGS) entry which is preliminary data.</text>
</comment>
<dbReference type="Pfam" id="PF02687">
    <property type="entry name" value="FtsX"/>
    <property type="match status" value="1"/>
</dbReference>
<accession>A0A177ZIY3</accession>
<dbReference type="Proteomes" id="UP000077881">
    <property type="component" value="Unassembled WGS sequence"/>
</dbReference>
<dbReference type="InterPro" id="IPR027022">
    <property type="entry name" value="ABC_permease_BceB-typ"/>
</dbReference>
<keyword evidence="9" id="KW-1185">Reference proteome</keyword>
<evidence type="ECO:0000256" key="2">
    <source>
        <dbReference type="ARBA" id="ARBA00022475"/>
    </source>
</evidence>
<sequence length="648" mass="72957">MSINQIILRSLKKNIKNYYLYVFALVFSVALYFAFVTLQYDPSMDEAKGSIKGAAAVKAGSVLLVSIVTIFLLYANKLFIKRRSKEIGLFQLIGLTRNEIFRLLSAENVILYFGSLLIGIFIGFSGSKLIKMILFKIVGLETSTTLQFSIKALIQTLIVFAVIYLFILLMNYMFIKRQTILSLFKVVSSSEGRVKKVSLFEIILGALGIICILSGYYISSKLFNGDFANVNELFFKMIFILGSVIIGTYLFYKGSVTFITNMIRKGKKGYLNINEVLSLSSIMFRMKSSAFLLTIITTVSALAIGLLSLSYISYYSAEKNAESSVPTHFSFTTAKDAEAFKETLKGKNIDYIETQIDVIQADVNVEEILTVSMEGMNFDPNTLTLPVISDKAVKGFDLKQDETLFTGTSDALNKMMSFKTSGNIEWSGQKETIPQKYIGLEDKYIIPYNFTNGGLPTAIVDAKTFQRMKNDLNPDLQMDSSLFVGINLKDKQKLEEANKLFQSLSFDENAHNFSQLQVSNNQKMNMGLIMFIVAFLGLTFLITSGCILYFKQMDESEDEKPQYTILRKLGFTQGDLLRGIQTKQFFNFGIPLVIGLSHSYFAVQSGWFLFGTELWTPMLIVMVIYTALYSIFGMLSIFYSKKVIQQAL</sequence>
<dbReference type="PANTHER" id="PTHR46795">
    <property type="entry name" value="ABC TRANSPORTER PERMEASE-RELATED-RELATED"/>
    <property type="match status" value="1"/>
</dbReference>
<feature type="domain" description="ABC3 transporter permease C-terminal" evidence="7">
    <location>
        <begin position="61"/>
        <end position="178"/>
    </location>
</feature>
<organism evidence="8 9">
    <name type="scientific">Lederbergia galactosidilytica</name>
    <dbReference type="NCBI Taxonomy" id="217031"/>
    <lineage>
        <taxon>Bacteria</taxon>
        <taxon>Bacillati</taxon>
        <taxon>Bacillota</taxon>
        <taxon>Bacilli</taxon>
        <taxon>Bacillales</taxon>
        <taxon>Bacillaceae</taxon>
        <taxon>Lederbergia</taxon>
    </lineage>
</organism>
<dbReference type="RefSeq" id="WP_064468747.1">
    <property type="nucleotide sequence ID" value="NZ_JAGGKH010000004.1"/>
</dbReference>
<evidence type="ECO:0000256" key="1">
    <source>
        <dbReference type="ARBA" id="ARBA00004651"/>
    </source>
</evidence>
<feature type="transmembrane region" description="Helical" evidence="6">
    <location>
        <begin position="233"/>
        <end position="252"/>
    </location>
</feature>
<dbReference type="PATRIC" id="fig|217031.6.peg.4197"/>
<keyword evidence="6" id="KW-0813">Transport</keyword>
<evidence type="ECO:0000256" key="6">
    <source>
        <dbReference type="PIRNR" id="PIRNR018968"/>
    </source>
</evidence>
<feature type="transmembrane region" description="Helical" evidence="6">
    <location>
        <begin position="526"/>
        <end position="550"/>
    </location>
</feature>
<dbReference type="OrthoDB" id="1705903at2"/>
<dbReference type="AlphaFoldDB" id="A0A177ZIY3"/>
<proteinExistence type="inferred from homology"/>
<feature type="transmembrane region" description="Helical" evidence="6">
    <location>
        <begin position="196"/>
        <end position="218"/>
    </location>
</feature>
<dbReference type="GO" id="GO:0005886">
    <property type="term" value="C:plasma membrane"/>
    <property type="evidence" value="ECO:0007669"/>
    <property type="project" value="UniProtKB-SubCell"/>
</dbReference>
<dbReference type="EMBL" id="LDJR01000060">
    <property type="protein sequence ID" value="OAK67310.1"/>
    <property type="molecule type" value="Genomic_DNA"/>
</dbReference>
<dbReference type="GO" id="GO:0055085">
    <property type="term" value="P:transmembrane transport"/>
    <property type="evidence" value="ECO:0007669"/>
    <property type="project" value="UniProtKB-UniRule"/>
</dbReference>
<evidence type="ECO:0000259" key="7">
    <source>
        <dbReference type="Pfam" id="PF02687"/>
    </source>
</evidence>
<evidence type="ECO:0000256" key="5">
    <source>
        <dbReference type="ARBA" id="ARBA00023136"/>
    </source>
</evidence>
<feature type="transmembrane region" description="Helical" evidence="6">
    <location>
        <begin position="150"/>
        <end position="175"/>
    </location>
</feature>